<evidence type="ECO:0000256" key="3">
    <source>
        <dbReference type="ARBA" id="ARBA00023004"/>
    </source>
</evidence>
<dbReference type="PATRIC" id="fig|1385369.3.peg.6915"/>
<dbReference type="EMBL" id="AVFL01000055">
    <property type="protein sequence ID" value="EWY36036.1"/>
    <property type="molecule type" value="Genomic_DNA"/>
</dbReference>
<feature type="compositionally biased region" description="Low complexity" evidence="5">
    <location>
        <begin position="478"/>
        <end position="488"/>
    </location>
</feature>
<dbReference type="InterPro" id="IPR047758">
    <property type="entry name" value="CytoC_perox"/>
</dbReference>
<dbReference type="RefSeq" id="WP_037461376.1">
    <property type="nucleotide sequence ID" value="NZ_AVFL01000055.1"/>
</dbReference>
<dbReference type="NCBIfam" id="NF040606">
    <property type="entry name" value="CytoC_perox"/>
    <property type="match status" value="1"/>
</dbReference>
<dbReference type="OrthoDB" id="417271at2"/>
<name>W9GTM3_9PROT</name>
<evidence type="ECO:0000256" key="6">
    <source>
        <dbReference type="SAM" id="SignalP"/>
    </source>
</evidence>
<evidence type="ECO:0000313" key="9">
    <source>
        <dbReference type="Proteomes" id="UP000019486"/>
    </source>
</evidence>
<accession>W9GTM3</accession>
<dbReference type="PROSITE" id="PS51007">
    <property type="entry name" value="CYTC"/>
    <property type="match status" value="1"/>
</dbReference>
<dbReference type="GO" id="GO:0009055">
    <property type="term" value="F:electron transfer activity"/>
    <property type="evidence" value="ECO:0007669"/>
    <property type="project" value="InterPro"/>
</dbReference>
<dbReference type="PANTHER" id="PTHR30600:SF9">
    <property type="entry name" value="BLR7738 PROTEIN"/>
    <property type="match status" value="1"/>
</dbReference>
<protein>
    <recommendedName>
        <fullName evidence="7">Cytochrome c domain-containing protein</fullName>
    </recommendedName>
</protein>
<reference evidence="8 9" key="1">
    <citation type="submission" date="2013-08" db="EMBL/GenBank/DDBJ databases">
        <title>The genome sequence of Skermanella stibiiresistens.</title>
        <authorList>
            <person name="Zhu W."/>
            <person name="Wang G."/>
        </authorList>
    </citation>
    <scope>NUCLEOTIDE SEQUENCE [LARGE SCALE GENOMIC DNA]</scope>
    <source>
        <strain evidence="8 9">SB22</strain>
    </source>
</reference>
<dbReference type="InterPro" id="IPR036909">
    <property type="entry name" value="Cyt_c-like_dom_sf"/>
</dbReference>
<evidence type="ECO:0000256" key="1">
    <source>
        <dbReference type="ARBA" id="ARBA00022617"/>
    </source>
</evidence>
<dbReference type="Gene3D" id="1.10.760.10">
    <property type="entry name" value="Cytochrome c-like domain"/>
    <property type="match status" value="1"/>
</dbReference>
<evidence type="ECO:0000256" key="4">
    <source>
        <dbReference type="PROSITE-ProRule" id="PRU00433"/>
    </source>
</evidence>
<keyword evidence="1 4" id="KW-0349">Heme</keyword>
<organism evidence="8 9">
    <name type="scientific">Skermanella stibiiresistens SB22</name>
    <dbReference type="NCBI Taxonomy" id="1385369"/>
    <lineage>
        <taxon>Bacteria</taxon>
        <taxon>Pseudomonadati</taxon>
        <taxon>Pseudomonadota</taxon>
        <taxon>Alphaproteobacteria</taxon>
        <taxon>Rhodospirillales</taxon>
        <taxon>Azospirillaceae</taxon>
        <taxon>Skermanella</taxon>
    </lineage>
</organism>
<dbReference type="STRING" id="1385369.N825_31715"/>
<gene>
    <name evidence="8" type="ORF">N825_31715</name>
</gene>
<dbReference type="InterPro" id="IPR009056">
    <property type="entry name" value="Cyt_c-like_dom"/>
</dbReference>
<evidence type="ECO:0000256" key="2">
    <source>
        <dbReference type="ARBA" id="ARBA00022723"/>
    </source>
</evidence>
<evidence type="ECO:0000313" key="8">
    <source>
        <dbReference type="EMBL" id="EWY36036.1"/>
    </source>
</evidence>
<dbReference type="InterPro" id="IPR051395">
    <property type="entry name" value="Cytochrome_c_Peroxidase/MauG"/>
</dbReference>
<keyword evidence="6" id="KW-0732">Signal</keyword>
<dbReference type="Pfam" id="PF21419">
    <property type="entry name" value="RoxA-like_Cyt-c"/>
    <property type="match status" value="1"/>
</dbReference>
<dbReference type="Proteomes" id="UP000019486">
    <property type="component" value="Unassembled WGS sequence"/>
</dbReference>
<sequence length="593" mass="64092">MNFSRILTAGGLACAVLALTSPLGRPAAAASPPVIYVDQGDEWTETVREDYYSRDQGSRLIPMAWIAALKQPDGKPFLADNLSRYGYLPNKGGEYPLLPLGFNVAAGPDGQTLGMTCSACHTRQIQVDKVPYRIDGGPAIADFQTFLSDLDAAVGALLKNKDAFNSFSVTVIGPKPSEAAKAKLRGEIEAWYLPYHTIVSKSLPADPWGPSRLDAVTMIFNRLTGLDIGTGPTHIIADNIKTADAPVRYPFLWNAPIQDMTQWPGFSPNGNSLLALSRNLGEVFGVFGIFHPKREEGIFGLRMDYLANNSADFLGLQKQEKNIIKLGPPKWPWAINESLAIRGRDIFNWSTEKGGCVDCHGITKGKFRSLEHETWGTPLLDVGTDTREWDKLGIQVKTGVMEGAFIPLLTKPLKPVDSAFNVLGTAVIGSILQHSIPLLLDTMEDAGDLASDVPSWLKSPELQALKSLAPPVPTADPASGSGTSTSSSAASNVYESRVLEGIWAAAPYLHNGSVPTLADLLKPAAQRTASFKIGQNYDIENVGLAVEQTQFDYVLKTTDCSNLNSGNSRCGHEYGTSLSADDKKALLEYLKQL</sequence>
<keyword evidence="9" id="KW-1185">Reference proteome</keyword>
<evidence type="ECO:0000256" key="5">
    <source>
        <dbReference type="SAM" id="MobiDB-lite"/>
    </source>
</evidence>
<keyword evidence="3 4" id="KW-0408">Iron</keyword>
<comment type="caution">
    <text evidence="8">The sequence shown here is derived from an EMBL/GenBank/DDBJ whole genome shotgun (WGS) entry which is preliminary data.</text>
</comment>
<feature type="domain" description="Cytochrome c" evidence="7">
    <location>
        <begin position="338"/>
        <end position="593"/>
    </location>
</feature>
<evidence type="ECO:0000259" key="7">
    <source>
        <dbReference type="PROSITE" id="PS51007"/>
    </source>
</evidence>
<feature type="signal peptide" evidence="6">
    <location>
        <begin position="1"/>
        <end position="29"/>
    </location>
</feature>
<dbReference type="GO" id="GO:0020037">
    <property type="term" value="F:heme binding"/>
    <property type="evidence" value="ECO:0007669"/>
    <property type="project" value="InterPro"/>
</dbReference>
<dbReference type="GO" id="GO:0004130">
    <property type="term" value="F:cytochrome-c peroxidase activity"/>
    <property type="evidence" value="ECO:0007669"/>
    <property type="project" value="TreeGrafter"/>
</dbReference>
<proteinExistence type="predicted"/>
<dbReference type="SUPFAM" id="SSF46626">
    <property type="entry name" value="Cytochrome c"/>
    <property type="match status" value="1"/>
</dbReference>
<dbReference type="AlphaFoldDB" id="W9GTM3"/>
<keyword evidence="2 4" id="KW-0479">Metal-binding</keyword>
<dbReference type="PANTHER" id="PTHR30600">
    <property type="entry name" value="CYTOCHROME C PEROXIDASE-RELATED"/>
    <property type="match status" value="1"/>
</dbReference>
<feature type="chain" id="PRO_5004924669" description="Cytochrome c domain-containing protein" evidence="6">
    <location>
        <begin position="30"/>
        <end position="593"/>
    </location>
</feature>
<feature type="region of interest" description="Disordered" evidence="5">
    <location>
        <begin position="469"/>
        <end position="488"/>
    </location>
</feature>
<dbReference type="GO" id="GO:0046872">
    <property type="term" value="F:metal ion binding"/>
    <property type="evidence" value="ECO:0007669"/>
    <property type="project" value="UniProtKB-KW"/>
</dbReference>